<comment type="caution">
    <text evidence="1">The sequence shown here is derived from an EMBL/GenBank/DDBJ whole genome shotgun (WGS) entry which is preliminary data.</text>
</comment>
<protein>
    <submittedName>
        <fullName evidence="1">Uncharacterized protein</fullName>
    </submittedName>
</protein>
<dbReference type="Proteomes" id="UP000716291">
    <property type="component" value="Unassembled WGS sequence"/>
</dbReference>
<dbReference type="OrthoDB" id="2217590at2759"/>
<reference evidence="1" key="1">
    <citation type="journal article" date="2020" name="Microb. Genom.">
        <title>Genetic diversity of clinical and environmental Mucorales isolates obtained from an investigation of mucormycosis cases among solid organ transplant recipients.</title>
        <authorList>
            <person name="Nguyen M.H."/>
            <person name="Kaul D."/>
            <person name="Muto C."/>
            <person name="Cheng S.J."/>
            <person name="Richter R.A."/>
            <person name="Bruno V.M."/>
            <person name="Liu G."/>
            <person name="Beyhan S."/>
            <person name="Sundermann A.J."/>
            <person name="Mounaud S."/>
            <person name="Pasculle A.W."/>
            <person name="Nierman W.C."/>
            <person name="Driscoll E."/>
            <person name="Cumbie R."/>
            <person name="Clancy C.J."/>
            <person name="Dupont C.L."/>
        </authorList>
    </citation>
    <scope>NUCLEOTIDE SEQUENCE</scope>
    <source>
        <strain evidence="1">GL11</strain>
    </source>
</reference>
<organism evidence="1 2">
    <name type="scientific">Rhizopus oryzae</name>
    <name type="common">Mucormycosis agent</name>
    <name type="synonym">Rhizopus arrhizus var. delemar</name>
    <dbReference type="NCBI Taxonomy" id="64495"/>
    <lineage>
        <taxon>Eukaryota</taxon>
        <taxon>Fungi</taxon>
        <taxon>Fungi incertae sedis</taxon>
        <taxon>Mucoromycota</taxon>
        <taxon>Mucoromycotina</taxon>
        <taxon>Mucoromycetes</taxon>
        <taxon>Mucorales</taxon>
        <taxon>Mucorineae</taxon>
        <taxon>Rhizopodaceae</taxon>
        <taxon>Rhizopus</taxon>
    </lineage>
</organism>
<sequence length="331" mass="37620">MQHSVIMKSNLSHLVHASVNRLFDTSCYKLLQNEDIQAMLTEGNIDKVETELIVTRHCPKFVETVVIINGFWFLCTSFCAFIHKNELDDCADKSRIGFQTKPVSFIRRKTRAGSDYFELTIRIGMIELLVTSGFFGSINDGTVEAFFGSSIPNSPLSISSDYNTAFTESLFIPAPAKQYIRRARLLNQYMKAHSSYDWMFISAGFYNKGYAPHHPLQFESDNCLQEAASLLLRVVTYNVLYNKEIAAVKLNISRQRKKKDTDAAKLIVKYITDLSCCDELHLEKYDKSKLKADMLQIYESILAGAIKRNNKTLAKKVTSKYTASSSILFDE</sequence>
<accession>A0A9P6WZN3</accession>
<dbReference type="AlphaFoldDB" id="A0A9P6WZN3"/>
<evidence type="ECO:0000313" key="1">
    <source>
        <dbReference type="EMBL" id="KAG1302175.1"/>
    </source>
</evidence>
<keyword evidence="2" id="KW-1185">Reference proteome</keyword>
<dbReference type="EMBL" id="JAANQT010002585">
    <property type="protein sequence ID" value="KAG1302175.1"/>
    <property type="molecule type" value="Genomic_DNA"/>
</dbReference>
<proteinExistence type="predicted"/>
<evidence type="ECO:0000313" key="2">
    <source>
        <dbReference type="Proteomes" id="UP000716291"/>
    </source>
</evidence>
<name>A0A9P6WZN3_RHIOR</name>
<gene>
    <name evidence="1" type="ORF">G6F64_011154</name>
</gene>